<evidence type="ECO:0000313" key="1">
    <source>
        <dbReference type="EMBL" id="MBB6208485.1"/>
    </source>
</evidence>
<dbReference type="EMBL" id="JACHFC010000008">
    <property type="protein sequence ID" value="MBB6208485.1"/>
    <property type="molecule type" value="Genomic_DNA"/>
</dbReference>
<organism evidence="1 2">
    <name type="scientific">Borreliella lanei</name>
    <dbReference type="NCBI Taxonomy" id="373540"/>
    <lineage>
        <taxon>Bacteria</taxon>
        <taxon>Pseudomonadati</taxon>
        <taxon>Spirochaetota</taxon>
        <taxon>Spirochaetia</taxon>
        <taxon>Spirochaetales</taxon>
        <taxon>Borreliaceae</taxon>
        <taxon>Borreliella</taxon>
    </lineage>
</organism>
<dbReference type="Proteomes" id="UP000575983">
    <property type="component" value="Unassembled WGS sequence"/>
</dbReference>
<evidence type="ECO:0000313" key="2">
    <source>
        <dbReference type="Proteomes" id="UP000575983"/>
    </source>
</evidence>
<accession>A0A7X0DK12</accession>
<reference evidence="1 2" key="1">
    <citation type="submission" date="2020-08" db="EMBL/GenBank/DDBJ databases">
        <title>Genomic Encyclopedia of Type Strains, Phase IV (KMG-IV): sequencing the most valuable type-strain genomes for metagenomic binning, comparative biology and taxonomic classification.</title>
        <authorList>
            <person name="Goeker M."/>
        </authorList>
    </citation>
    <scope>NUCLEOTIDE SEQUENCE [LARGE SCALE GENOMIC DNA]</scope>
    <source>
        <strain evidence="1 2">DSM 17992</strain>
    </source>
</reference>
<dbReference type="AlphaFoldDB" id="A0A7X0DK12"/>
<gene>
    <name evidence="1" type="ORF">HNQ06_001015</name>
</gene>
<protein>
    <submittedName>
        <fullName evidence="1">Uncharacterized protein</fullName>
    </submittedName>
</protein>
<keyword evidence="2" id="KW-1185">Reference proteome</keyword>
<sequence length="30" mass="3477">MQDPQAEIKSAKAGIEKPHFREIQLEKIKI</sequence>
<proteinExistence type="predicted"/>
<comment type="caution">
    <text evidence="1">The sequence shown here is derived from an EMBL/GenBank/DDBJ whole genome shotgun (WGS) entry which is preliminary data.</text>
</comment>
<name>A0A7X0DK12_9SPIR</name>